<evidence type="ECO:0000259" key="1">
    <source>
        <dbReference type="Pfam" id="PF13472"/>
    </source>
</evidence>
<proteinExistence type="predicted"/>
<organism evidence="2 3">
    <name type="scientific">Snuella lapsa</name>
    <dbReference type="NCBI Taxonomy" id="870481"/>
    <lineage>
        <taxon>Bacteria</taxon>
        <taxon>Pseudomonadati</taxon>
        <taxon>Bacteroidota</taxon>
        <taxon>Flavobacteriia</taxon>
        <taxon>Flavobacteriales</taxon>
        <taxon>Flavobacteriaceae</taxon>
        <taxon>Snuella</taxon>
    </lineage>
</organism>
<sequence length="215" mass="24338">MLLLVVCSTSAFYKSKPKILIIGDSISIGYTPFVQKSLADVAIVKHNPGNAQHTGTGLGHIEAWIGDTDWDIIQFNWGLWDLCYRHPDSKEYGNRDKINGTLTYTVEEYTANLDALVRMIKRKSNAKLIFVTTSYVPNEEAGRYTKDAKRYNKAAKGVMKKYGVIVNDIYKVSKEIHNKYGIGVHDVHFTEQGYIKLGEKISGFLIDQMKVLKKQ</sequence>
<dbReference type="Pfam" id="PF13472">
    <property type="entry name" value="Lipase_GDSL_2"/>
    <property type="match status" value="1"/>
</dbReference>
<gene>
    <name evidence="2" type="ORF">GCM10022395_36610</name>
</gene>
<dbReference type="InterPro" id="IPR013830">
    <property type="entry name" value="SGNH_hydro"/>
</dbReference>
<dbReference type="Gene3D" id="3.40.50.1110">
    <property type="entry name" value="SGNH hydrolase"/>
    <property type="match status" value="1"/>
</dbReference>
<comment type="caution">
    <text evidence="2">The sequence shown here is derived from an EMBL/GenBank/DDBJ whole genome shotgun (WGS) entry which is preliminary data.</text>
</comment>
<dbReference type="CDD" id="cd00229">
    <property type="entry name" value="SGNH_hydrolase"/>
    <property type="match status" value="1"/>
</dbReference>
<dbReference type="PANTHER" id="PTHR30383">
    <property type="entry name" value="THIOESTERASE 1/PROTEASE 1/LYSOPHOSPHOLIPASE L1"/>
    <property type="match status" value="1"/>
</dbReference>
<evidence type="ECO:0000313" key="3">
    <source>
        <dbReference type="Proteomes" id="UP001500954"/>
    </source>
</evidence>
<dbReference type="Proteomes" id="UP001500954">
    <property type="component" value="Unassembled WGS sequence"/>
</dbReference>
<keyword evidence="3" id="KW-1185">Reference proteome</keyword>
<protein>
    <submittedName>
        <fullName evidence="2">SGNH/GDSL hydrolase family protein</fullName>
    </submittedName>
</protein>
<dbReference type="InterPro" id="IPR036514">
    <property type="entry name" value="SGNH_hydro_sf"/>
</dbReference>
<accession>A0ABP6YMA5</accession>
<dbReference type="InterPro" id="IPR051532">
    <property type="entry name" value="Ester_Hydrolysis_Enzymes"/>
</dbReference>
<reference evidence="3" key="1">
    <citation type="journal article" date="2019" name="Int. J. Syst. Evol. Microbiol.">
        <title>The Global Catalogue of Microorganisms (GCM) 10K type strain sequencing project: providing services to taxonomists for standard genome sequencing and annotation.</title>
        <authorList>
            <consortium name="The Broad Institute Genomics Platform"/>
            <consortium name="The Broad Institute Genome Sequencing Center for Infectious Disease"/>
            <person name="Wu L."/>
            <person name="Ma J."/>
        </authorList>
    </citation>
    <scope>NUCLEOTIDE SEQUENCE [LARGE SCALE GENOMIC DNA]</scope>
    <source>
        <strain evidence="3">JCM 17111</strain>
    </source>
</reference>
<dbReference type="PANTHER" id="PTHR30383:SF26">
    <property type="entry name" value="SGNH HYDROLASE-TYPE ESTERASE DOMAIN-CONTAINING PROTEIN"/>
    <property type="match status" value="1"/>
</dbReference>
<dbReference type="SUPFAM" id="SSF52266">
    <property type="entry name" value="SGNH hydrolase"/>
    <property type="match status" value="1"/>
</dbReference>
<dbReference type="GO" id="GO:0016787">
    <property type="term" value="F:hydrolase activity"/>
    <property type="evidence" value="ECO:0007669"/>
    <property type="project" value="UniProtKB-KW"/>
</dbReference>
<keyword evidence="2" id="KW-0378">Hydrolase</keyword>
<name>A0ABP6YMA5_9FLAO</name>
<dbReference type="EMBL" id="BAABCY010000105">
    <property type="protein sequence ID" value="GAA3585277.1"/>
    <property type="molecule type" value="Genomic_DNA"/>
</dbReference>
<feature type="domain" description="SGNH hydrolase-type esterase" evidence="1">
    <location>
        <begin position="22"/>
        <end position="194"/>
    </location>
</feature>
<evidence type="ECO:0000313" key="2">
    <source>
        <dbReference type="EMBL" id="GAA3585277.1"/>
    </source>
</evidence>